<evidence type="ECO:0000313" key="2">
    <source>
        <dbReference type="Proteomes" id="UP001208689"/>
    </source>
</evidence>
<dbReference type="EMBL" id="CP104013">
    <property type="protein sequence ID" value="UYP46246.1"/>
    <property type="molecule type" value="Genomic_DNA"/>
</dbReference>
<organism evidence="1 2">
    <name type="scientific">Candidatus Lokiarchaeum ossiferum</name>
    <dbReference type="NCBI Taxonomy" id="2951803"/>
    <lineage>
        <taxon>Archaea</taxon>
        <taxon>Promethearchaeati</taxon>
        <taxon>Promethearchaeota</taxon>
        <taxon>Promethearchaeia</taxon>
        <taxon>Promethearchaeales</taxon>
        <taxon>Promethearchaeaceae</taxon>
        <taxon>Candidatus Lokiarchaeum</taxon>
    </lineage>
</organism>
<name>A0ABY6HUJ7_9ARCH</name>
<keyword evidence="2" id="KW-1185">Reference proteome</keyword>
<sequence>MQSDLDDLAEQIGGAKEQSIFQATFKILGKPPIQIGKQICLLYAPFASQVSTLASMTNYYVNKSIYDFTSGTSKLSVSDARISQKPKDQGISANADQQFLDDLASKV</sequence>
<evidence type="ECO:0000313" key="1">
    <source>
        <dbReference type="EMBL" id="UYP46246.1"/>
    </source>
</evidence>
<dbReference type="Proteomes" id="UP001208689">
    <property type="component" value="Chromosome"/>
</dbReference>
<accession>A0ABY6HUJ7</accession>
<gene>
    <name evidence="1" type="ORF">NEF87_002531</name>
</gene>
<proteinExistence type="predicted"/>
<reference evidence="1" key="1">
    <citation type="submission" date="2022-09" db="EMBL/GenBank/DDBJ databases">
        <title>Actin cytoskeleton and complex cell architecture in an #Asgard archaeon.</title>
        <authorList>
            <person name="Ponce Toledo R.I."/>
            <person name="Schleper C."/>
            <person name="Rodrigues Oliveira T."/>
            <person name="Wollweber F."/>
            <person name="Xu J."/>
            <person name="Rittmann S."/>
            <person name="Klingl A."/>
            <person name="Pilhofer M."/>
        </authorList>
    </citation>
    <scope>NUCLEOTIDE SEQUENCE</scope>
    <source>
        <strain evidence="1">B-35</strain>
    </source>
</reference>
<protein>
    <submittedName>
        <fullName evidence="1">Uncharacterized protein</fullName>
    </submittedName>
</protein>